<dbReference type="EMBL" id="MU273760">
    <property type="protein sequence ID" value="KAI0028361.1"/>
    <property type="molecule type" value="Genomic_DNA"/>
</dbReference>
<evidence type="ECO:0000313" key="1">
    <source>
        <dbReference type="EMBL" id="KAI0028361.1"/>
    </source>
</evidence>
<reference evidence="1" key="1">
    <citation type="submission" date="2021-02" db="EMBL/GenBank/DDBJ databases">
        <authorList>
            <consortium name="DOE Joint Genome Institute"/>
            <person name="Ahrendt S."/>
            <person name="Looney B.P."/>
            <person name="Miyauchi S."/>
            <person name="Morin E."/>
            <person name="Drula E."/>
            <person name="Courty P.E."/>
            <person name="Chicoki N."/>
            <person name="Fauchery L."/>
            <person name="Kohler A."/>
            <person name="Kuo A."/>
            <person name="Labutti K."/>
            <person name="Pangilinan J."/>
            <person name="Lipzen A."/>
            <person name="Riley R."/>
            <person name="Andreopoulos W."/>
            <person name="He G."/>
            <person name="Johnson J."/>
            <person name="Barry K.W."/>
            <person name="Grigoriev I.V."/>
            <person name="Nagy L."/>
            <person name="Hibbett D."/>
            <person name="Henrissat B."/>
            <person name="Matheny P.B."/>
            <person name="Labbe J."/>
            <person name="Martin F."/>
        </authorList>
    </citation>
    <scope>NUCLEOTIDE SEQUENCE</scope>
    <source>
        <strain evidence="1">EC-137</strain>
    </source>
</reference>
<organism evidence="1 2">
    <name type="scientific">Vararia minispora EC-137</name>
    <dbReference type="NCBI Taxonomy" id="1314806"/>
    <lineage>
        <taxon>Eukaryota</taxon>
        <taxon>Fungi</taxon>
        <taxon>Dikarya</taxon>
        <taxon>Basidiomycota</taxon>
        <taxon>Agaricomycotina</taxon>
        <taxon>Agaricomycetes</taxon>
        <taxon>Russulales</taxon>
        <taxon>Lachnocladiaceae</taxon>
        <taxon>Vararia</taxon>
    </lineage>
</organism>
<dbReference type="Proteomes" id="UP000814128">
    <property type="component" value="Unassembled WGS sequence"/>
</dbReference>
<keyword evidence="2" id="KW-1185">Reference proteome</keyword>
<accession>A0ACB8Q998</accession>
<evidence type="ECO:0000313" key="2">
    <source>
        <dbReference type="Proteomes" id="UP000814128"/>
    </source>
</evidence>
<name>A0ACB8Q998_9AGAM</name>
<proteinExistence type="predicted"/>
<sequence>PRSASGRPDFGALRQTTRGQSDVYDALLPDGYLGLLPEKVRAAFEATEFSWGGIIPDWIPPVELR</sequence>
<reference evidence="1" key="2">
    <citation type="journal article" date="2022" name="New Phytol.">
        <title>Evolutionary transition to the ectomycorrhizal habit in the genomes of a hyperdiverse lineage of mushroom-forming fungi.</title>
        <authorList>
            <person name="Looney B."/>
            <person name="Miyauchi S."/>
            <person name="Morin E."/>
            <person name="Drula E."/>
            <person name="Courty P.E."/>
            <person name="Kohler A."/>
            <person name="Kuo A."/>
            <person name="LaButti K."/>
            <person name="Pangilinan J."/>
            <person name="Lipzen A."/>
            <person name="Riley R."/>
            <person name="Andreopoulos W."/>
            <person name="He G."/>
            <person name="Johnson J."/>
            <person name="Nolan M."/>
            <person name="Tritt A."/>
            <person name="Barry K.W."/>
            <person name="Grigoriev I.V."/>
            <person name="Nagy L.G."/>
            <person name="Hibbett D."/>
            <person name="Henrissat B."/>
            <person name="Matheny P.B."/>
            <person name="Labbe J."/>
            <person name="Martin F.M."/>
        </authorList>
    </citation>
    <scope>NUCLEOTIDE SEQUENCE</scope>
    <source>
        <strain evidence="1">EC-137</strain>
    </source>
</reference>
<gene>
    <name evidence="1" type="ORF">K488DRAFT_58785</name>
</gene>
<comment type="caution">
    <text evidence="1">The sequence shown here is derived from an EMBL/GenBank/DDBJ whole genome shotgun (WGS) entry which is preliminary data.</text>
</comment>
<protein>
    <submittedName>
        <fullName evidence="1">Uncharacterized protein</fullName>
    </submittedName>
</protein>
<feature type="non-terminal residue" evidence="1">
    <location>
        <position position="1"/>
    </location>
</feature>